<dbReference type="CDD" id="cd12087">
    <property type="entry name" value="TM_EGFR-like"/>
    <property type="match status" value="1"/>
</dbReference>
<dbReference type="NCBIfam" id="TIGR01167">
    <property type="entry name" value="LPXTG_anchor"/>
    <property type="match status" value="1"/>
</dbReference>
<feature type="region of interest" description="Disordered" evidence="1">
    <location>
        <begin position="399"/>
        <end position="443"/>
    </location>
</feature>
<dbReference type="SUPFAM" id="SSF50630">
    <property type="entry name" value="Acid proteases"/>
    <property type="match status" value="1"/>
</dbReference>
<dbReference type="AlphaFoldDB" id="A0A9P8WBU6"/>
<gene>
    <name evidence="4" type="ORF">B0T10DRAFT_527379</name>
</gene>
<sequence>MAQYDDSTGGIGLDGGLDGLMLGLDLEGESGTRYMDDMSLNGITVENSQKIKYPGGRTSPFFAGCLSLGGNRATNQSFTQANTPATNASLPPGWMWENEWTSSNSFGMHIGSVQPAMSGSLWFGGYDQNRIIGDILSLSGGPRDGITLWDIGIDVIGSKSPFDFESNDDLLATGNSCIGSGLDVSIDGCSPYMTLPRSTCANIAANLPVRFDEDLGLYLWNTTSDKYNEIITSATALTFSFISSSNTDPVKIRVPFMHLNLTLSAPLLDIPTPYFPCHVNGKGEYVLGRVFLQDAFIGANWHPDANTWWLAQAPGRSIQATSNIGGNDWKASWSGVWDDESEPSNTPTSDSTNKETNKEGEESGMSTGAKAGIAIGAVGALLAVVLGAFFWFRRRNQTRASQTVQTTPSEATSPMPSKLPLSELPNHEMEPNPSPYQRYELPS</sequence>
<dbReference type="OrthoDB" id="4074350at2759"/>
<keyword evidence="2" id="KW-0812">Transmembrane</keyword>
<dbReference type="Pfam" id="PF00026">
    <property type="entry name" value="Asp"/>
    <property type="match status" value="1"/>
</dbReference>
<feature type="domain" description="Peptidase A1" evidence="3">
    <location>
        <begin position="1"/>
        <end position="311"/>
    </location>
</feature>
<evidence type="ECO:0000256" key="2">
    <source>
        <dbReference type="SAM" id="Phobius"/>
    </source>
</evidence>
<feature type="compositionally biased region" description="Basic and acidic residues" evidence="1">
    <location>
        <begin position="352"/>
        <end position="361"/>
    </location>
</feature>
<feature type="region of interest" description="Disordered" evidence="1">
    <location>
        <begin position="332"/>
        <end position="365"/>
    </location>
</feature>
<dbReference type="EMBL" id="JAGPYM010000005">
    <property type="protein sequence ID" value="KAH6894658.1"/>
    <property type="molecule type" value="Genomic_DNA"/>
</dbReference>
<reference evidence="4 5" key="1">
    <citation type="journal article" date="2021" name="Nat. Commun.">
        <title>Genetic determinants of endophytism in the Arabidopsis root mycobiome.</title>
        <authorList>
            <person name="Mesny F."/>
            <person name="Miyauchi S."/>
            <person name="Thiergart T."/>
            <person name="Pickel B."/>
            <person name="Atanasova L."/>
            <person name="Karlsson M."/>
            <person name="Huettel B."/>
            <person name="Barry K.W."/>
            <person name="Haridas S."/>
            <person name="Chen C."/>
            <person name="Bauer D."/>
            <person name="Andreopoulos W."/>
            <person name="Pangilinan J."/>
            <person name="LaButti K."/>
            <person name="Riley R."/>
            <person name="Lipzen A."/>
            <person name="Clum A."/>
            <person name="Drula E."/>
            <person name="Henrissat B."/>
            <person name="Kohler A."/>
            <person name="Grigoriev I.V."/>
            <person name="Martin F.M."/>
            <person name="Hacquard S."/>
        </authorList>
    </citation>
    <scope>NUCLEOTIDE SEQUENCE [LARGE SCALE GENOMIC DNA]</scope>
    <source>
        <strain evidence="4 5">MPI-CAGE-CH-0241</strain>
    </source>
</reference>
<proteinExistence type="predicted"/>
<keyword evidence="2" id="KW-0472">Membrane</keyword>
<accession>A0A9P8WBU6</accession>
<evidence type="ECO:0000313" key="4">
    <source>
        <dbReference type="EMBL" id="KAH6894658.1"/>
    </source>
</evidence>
<organism evidence="4 5">
    <name type="scientific">Thelonectria olida</name>
    <dbReference type="NCBI Taxonomy" id="1576542"/>
    <lineage>
        <taxon>Eukaryota</taxon>
        <taxon>Fungi</taxon>
        <taxon>Dikarya</taxon>
        <taxon>Ascomycota</taxon>
        <taxon>Pezizomycotina</taxon>
        <taxon>Sordariomycetes</taxon>
        <taxon>Hypocreomycetidae</taxon>
        <taxon>Hypocreales</taxon>
        <taxon>Nectriaceae</taxon>
        <taxon>Thelonectria</taxon>
    </lineage>
</organism>
<comment type="caution">
    <text evidence="4">The sequence shown here is derived from an EMBL/GenBank/DDBJ whole genome shotgun (WGS) entry which is preliminary data.</text>
</comment>
<dbReference type="PROSITE" id="PS51767">
    <property type="entry name" value="PEPTIDASE_A1"/>
    <property type="match status" value="1"/>
</dbReference>
<dbReference type="InterPro" id="IPR033121">
    <property type="entry name" value="PEPTIDASE_A1"/>
</dbReference>
<keyword evidence="5" id="KW-1185">Reference proteome</keyword>
<evidence type="ECO:0000256" key="1">
    <source>
        <dbReference type="SAM" id="MobiDB-lite"/>
    </source>
</evidence>
<dbReference type="Proteomes" id="UP000777438">
    <property type="component" value="Unassembled WGS sequence"/>
</dbReference>
<dbReference type="InterPro" id="IPR021109">
    <property type="entry name" value="Peptidase_aspartic_dom_sf"/>
</dbReference>
<protein>
    <submittedName>
        <fullName evidence="4">Aspartic peptidase domain-containing protein</fullName>
    </submittedName>
</protein>
<evidence type="ECO:0000313" key="5">
    <source>
        <dbReference type="Proteomes" id="UP000777438"/>
    </source>
</evidence>
<evidence type="ECO:0000259" key="3">
    <source>
        <dbReference type="PROSITE" id="PS51767"/>
    </source>
</evidence>
<feature type="compositionally biased region" description="Polar residues" evidence="1">
    <location>
        <begin position="399"/>
        <end position="415"/>
    </location>
</feature>
<keyword evidence="2" id="KW-1133">Transmembrane helix</keyword>
<name>A0A9P8WBU6_9HYPO</name>
<feature type="transmembrane region" description="Helical" evidence="2">
    <location>
        <begin position="371"/>
        <end position="392"/>
    </location>
</feature>
<dbReference type="Gene3D" id="2.40.70.10">
    <property type="entry name" value="Acid Proteases"/>
    <property type="match status" value="1"/>
</dbReference>